<dbReference type="AlphaFoldDB" id="A0AA97K415"/>
<evidence type="ECO:0000313" key="6">
    <source>
        <dbReference type="RefSeq" id="XP_054851095.1"/>
    </source>
</evidence>
<accession>A0AA97K415</accession>
<gene>
    <name evidence="6" type="primary">NYAP1</name>
</gene>
<dbReference type="GO" id="GO:0043491">
    <property type="term" value="P:phosphatidylinositol 3-kinase/protein kinase B signal transduction"/>
    <property type="evidence" value="ECO:0007669"/>
    <property type="project" value="InterPro"/>
</dbReference>
<sequence>MLDIRDSKDKEECCWKVWSAPVCPVESTSLRGGAVPCLPPSASSDAPSVLTSPCERLSGHHQQWAPLPPSFPPPRDSSLSLLCSPPKESGVGKVRDVASFRRHFRMGFMTMPASQEHAPHPCASSMAPRSLSCHSVGSVDSSSGDGPAGSRKPPAKPKRHPSTKLSTEARTALDPLGSKKGGSQKPGSEGREVGRKVPPQKPKRSPNTHLSVSFDEASVGRLPGPSLGGAMQRCGRTFSHTPAKGSDAEEDEPVYIEMVGDIFRGPGPPSQGPTAAEEDSDESEAIYEEMKYPLPEEGGECRPNGAPASPRHRPAKREAAKAVPSTKTSPCEIPPPFPNLLQHRPPLLAFPQGKKGYKGPSPEGSKLPVPCHAKDAPTAPMTPQVSSHQQRAGEGTALGPSGRARSHSTPLPPQPAGQNKAEKELPNSHSMICPQAKQTPVPAPSAASTPSMLPVKEKPAVSYTMVYSAVKVTTHTAPAEQKAEEEISVLHGMLRARPSTVPSCRQAQRACTLPDPPPLGMVWTYPAPCVGLKRPPAYESIKNVGTRASSAAKIQLQDRAFTSVACPHLLPSEECGRPAGEEEPFGWVLQRRMGYVNRKARETEKAPDCPKAWDESDSTPPRMEKEEKAGPGPIPSGIPVRTPGSEGLAAKMPGARTNLPVPCQTFPACHRNGDFTGSYLLGRSASTSGVRHAVIHTQRPCSHPRDPASLALQQAQLPASGAPQSSRERDGKLLEVIERKRCVCKEIKARHRPERSLCKQESMPILPSWRRNTENRKSGTPPCRRQQTVLWDTAI</sequence>
<proteinExistence type="predicted"/>
<keyword evidence="5" id="KW-1185">Reference proteome</keyword>
<evidence type="ECO:0000259" key="4">
    <source>
        <dbReference type="Pfam" id="PF15452"/>
    </source>
</evidence>
<dbReference type="RefSeq" id="XP_054851095.1">
    <property type="nucleotide sequence ID" value="XM_054995120.1"/>
</dbReference>
<feature type="compositionally biased region" description="Polar residues" evidence="2">
    <location>
        <begin position="381"/>
        <end position="390"/>
    </location>
</feature>
<reference evidence="6" key="1">
    <citation type="submission" date="2025-08" db="UniProtKB">
        <authorList>
            <consortium name="RefSeq"/>
        </authorList>
    </citation>
    <scope>IDENTIFICATION</scope>
    <source>
        <tissue evidence="6">Blood</tissue>
    </source>
</reference>
<dbReference type="KEGG" id="emc:129340362"/>
<protein>
    <submittedName>
        <fullName evidence="6">Neuronal tyrosine-phosphorylated phosphoinositide-3-kinase adapter 1 isoform X1</fullName>
    </submittedName>
</protein>
<feature type="compositionally biased region" description="Basic and acidic residues" evidence="2">
    <location>
        <begin position="600"/>
        <end position="614"/>
    </location>
</feature>
<dbReference type="InterPro" id="IPR026722">
    <property type="entry name" value="NYAP1/NYAP2"/>
</dbReference>
<dbReference type="GeneID" id="129340362"/>
<dbReference type="Proteomes" id="UP001190640">
    <property type="component" value="Chromosome 12"/>
</dbReference>
<evidence type="ECO:0000259" key="3">
    <source>
        <dbReference type="Pfam" id="PF15439"/>
    </source>
</evidence>
<evidence type="ECO:0000256" key="2">
    <source>
        <dbReference type="SAM" id="MobiDB-lite"/>
    </source>
</evidence>
<dbReference type="Pfam" id="PF15439">
    <property type="entry name" value="NYAP_N"/>
    <property type="match status" value="1"/>
</dbReference>
<organism evidence="5 6">
    <name type="scientific">Eublepharis macularius</name>
    <name type="common">Leopard gecko</name>
    <name type="synonym">Cyrtodactylus macularius</name>
    <dbReference type="NCBI Taxonomy" id="481883"/>
    <lineage>
        <taxon>Eukaryota</taxon>
        <taxon>Metazoa</taxon>
        <taxon>Chordata</taxon>
        <taxon>Craniata</taxon>
        <taxon>Vertebrata</taxon>
        <taxon>Euteleostomi</taxon>
        <taxon>Lepidosauria</taxon>
        <taxon>Squamata</taxon>
        <taxon>Bifurcata</taxon>
        <taxon>Gekkota</taxon>
        <taxon>Eublepharidae</taxon>
        <taxon>Eublepharinae</taxon>
        <taxon>Eublepharis</taxon>
    </lineage>
</organism>
<feature type="domain" description="Neuronal tyrosine-phosphorylated phosphoinositide-3-kinase adapter C-terminal" evidence="4">
    <location>
        <begin position="549"/>
        <end position="795"/>
    </location>
</feature>
<evidence type="ECO:0000313" key="5">
    <source>
        <dbReference type="Proteomes" id="UP001190640"/>
    </source>
</evidence>
<dbReference type="InterPro" id="IPR029353">
    <property type="entry name" value="NYAP_C"/>
</dbReference>
<feature type="compositionally biased region" description="Low complexity" evidence="2">
    <location>
        <begin position="130"/>
        <end position="150"/>
    </location>
</feature>
<name>A0AA97K415_EUBMA</name>
<dbReference type="InterPro" id="IPR039482">
    <property type="entry name" value="NYAP_N"/>
</dbReference>
<feature type="region of interest" description="Disordered" evidence="2">
    <location>
        <begin position="114"/>
        <end position="452"/>
    </location>
</feature>
<dbReference type="GO" id="GO:0048812">
    <property type="term" value="P:neuron projection morphogenesis"/>
    <property type="evidence" value="ECO:0007669"/>
    <property type="project" value="InterPro"/>
</dbReference>
<feature type="compositionally biased region" description="Basic residues" evidence="2">
    <location>
        <begin position="153"/>
        <end position="162"/>
    </location>
</feature>
<feature type="compositionally biased region" description="Acidic residues" evidence="2">
    <location>
        <begin position="276"/>
        <end position="287"/>
    </location>
</feature>
<evidence type="ECO:0000256" key="1">
    <source>
        <dbReference type="ARBA" id="ARBA00022553"/>
    </source>
</evidence>
<keyword evidence="1" id="KW-0597">Phosphoprotein</keyword>
<dbReference type="Pfam" id="PF15452">
    <property type="entry name" value="NYAP_C"/>
    <property type="match status" value="1"/>
</dbReference>
<dbReference type="CTD" id="222950"/>
<dbReference type="PANTHER" id="PTHR22633:SF2">
    <property type="entry name" value="NEURONAL TYROSINE-PHOSPHORYLATED PHOSPHOINOSITIDE-3-KINASE ADAPTER 1"/>
    <property type="match status" value="1"/>
</dbReference>
<feature type="domain" description="Neuronal tyrosine-phosphorylated phosphoinositide-3-kinase adapter N-terminal" evidence="3">
    <location>
        <begin position="91"/>
        <end position="426"/>
    </location>
</feature>
<dbReference type="PANTHER" id="PTHR22633">
    <property type="entry name" value="NEURONAL TYROSINE-PHOSPHORYLATED PHOSPHOINOSITIDE-3-KINASE ADAPTER 2-RELATED"/>
    <property type="match status" value="1"/>
</dbReference>
<feature type="region of interest" description="Disordered" evidence="2">
    <location>
        <begin position="600"/>
        <end position="639"/>
    </location>
</feature>